<dbReference type="PANTHER" id="PTHR10605:SF65">
    <property type="entry name" value="GH20068P"/>
    <property type="match status" value="1"/>
</dbReference>
<feature type="domain" description="Sulfotransferase" evidence="6">
    <location>
        <begin position="47"/>
        <end position="255"/>
    </location>
</feature>
<feature type="binding site" evidence="4">
    <location>
        <begin position="55"/>
        <end position="59"/>
    </location>
    <ligand>
        <name>3'-phosphoadenylyl sulfate</name>
        <dbReference type="ChEBI" id="CHEBI:58339"/>
    </ligand>
</feature>
<evidence type="ECO:0000256" key="2">
    <source>
        <dbReference type="ARBA" id="ARBA00023180"/>
    </source>
</evidence>
<gene>
    <name evidence="7" type="ORF">CAUJ_LOCUS11467</name>
</gene>
<dbReference type="SUPFAM" id="SSF52540">
    <property type="entry name" value="P-loop containing nucleoside triphosphate hydrolases"/>
    <property type="match status" value="1"/>
</dbReference>
<name>A0A8S1HME6_9PELO</name>
<accession>A0A8S1HME6</accession>
<dbReference type="AlphaFoldDB" id="A0A8S1HME6"/>
<evidence type="ECO:0000256" key="1">
    <source>
        <dbReference type="ARBA" id="ARBA00022679"/>
    </source>
</evidence>
<keyword evidence="1" id="KW-0808">Transferase</keyword>
<protein>
    <recommendedName>
        <fullName evidence="6">Sulfotransferase domain-containing protein</fullName>
    </recommendedName>
</protein>
<sequence length="301" mass="35423">MLSARLPLLLLGLTAFLSVQLLILVQTDRRYEGPRRPTRIGRPKLPTALIIGARKGGTRALLDGIALHPKVRIVRRETHFFDANYTLGVEWYTKLMPKVLDDEIIIEKTPAYFSSEVAPHRVFELNQWMKLVIIVRHPTQRAISDFTQVYHNKLDLNKTLPDLKKEAFRRTGGDVEELNTDYKPIRNSLYDVHMSNWLKYFPLRQFLILNGDVFRANPLRELRRLETFLDLEPRISPTQLVFNPRKRFFCFRRDRSERCLGESKGRRHQRVDATLQSRLTDAFRPHNAKFFALVNRTFLWD</sequence>
<feature type="binding site" evidence="4">
    <location>
        <begin position="264"/>
        <end position="268"/>
    </location>
    <ligand>
        <name>3'-phosphoadenylyl sulfate</name>
        <dbReference type="ChEBI" id="CHEBI:58339"/>
    </ligand>
</feature>
<reference evidence="7" key="1">
    <citation type="submission" date="2020-10" db="EMBL/GenBank/DDBJ databases">
        <authorList>
            <person name="Kikuchi T."/>
        </authorList>
    </citation>
    <scope>NUCLEOTIDE SEQUENCE</scope>
    <source>
        <strain evidence="7">NKZ352</strain>
    </source>
</reference>
<dbReference type="Pfam" id="PF00685">
    <property type="entry name" value="Sulfotransfer_1"/>
    <property type="match status" value="1"/>
</dbReference>
<dbReference type="InterPro" id="IPR037359">
    <property type="entry name" value="NST/OST"/>
</dbReference>
<dbReference type="Proteomes" id="UP000835052">
    <property type="component" value="Unassembled WGS sequence"/>
</dbReference>
<evidence type="ECO:0000256" key="3">
    <source>
        <dbReference type="PIRSR" id="PIRSR637359-1"/>
    </source>
</evidence>
<feature type="binding site" evidence="4">
    <location>
        <position position="144"/>
    </location>
    <ligand>
        <name>3'-phosphoadenylyl sulfate</name>
        <dbReference type="ChEBI" id="CHEBI:58339"/>
    </ligand>
</feature>
<dbReference type="Gene3D" id="3.40.50.300">
    <property type="entry name" value="P-loop containing nucleotide triphosphate hydrolases"/>
    <property type="match status" value="1"/>
</dbReference>
<feature type="disulfide bond" evidence="5">
    <location>
        <begin position="250"/>
        <end position="259"/>
    </location>
</feature>
<dbReference type="PANTHER" id="PTHR10605">
    <property type="entry name" value="HEPARAN SULFATE SULFOTRANSFERASE"/>
    <property type="match status" value="1"/>
</dbReference>
<dbReference type="InterPro" id="IPR027417">
    <property type="entry name" value="P-loop_NTPase"/>
</dbReference>
<dbReference type="OrthoDB" id="411451at2759"/>
<comment type="caution">
    <text evidence="7">The sequence shown here is derived from an EMBL/GenBank/DDBJ whole genome shotgun (WGS) entry which is preliminary data.</text>
</comment>
<dbReference type="GO" id="GO:0008467">
    <property type="term" value="F:[heparan sulfate]-glucosamine 3-sulfotransferase activity"/>
    <property type="evidence" value="ECO:0007669"/>
    <property type="project" value="TreeGrafter"/>
</dbReference>
<keyword evidence="2" id="KW-0325">Glycoprotein</keyword>
<organism evidence="7 8">
    <name type="scientific">Caenorhabditis auriculariae</name>
    <dbReference type="NCBI Taxonomy" id="2777116"/>
    <lineage>
        <taxon>Eukaryota</taxon>
        <taxon>Metazoa</taxon>
        <taxon>Ecdysozoa</taxon>
        <taxon>Nematoda</taxon>
        <taxon>Chromadorea</taxon>
        <taxon>Rhabditida</taxon>
        <taxon>Rhabditina</taxon>
        <taxon>Rhabditomorpha</taxon>
        <taxon>Rhabditoidea</taxon>
        <taxon>Rhabditidae</taxon>
        <taxon>Peloderinae</taxon>
        <taxon>Caenorhabditis</taxon>
    </lineage>
</organism>
<evidence type="ECO:0000313" key="7">
    <source>
        <dbReference type="EMBL" id="CAD6195548.1"/>
    </source>
</evidence>
<feature type="active site" description="For sulfotransferase activity" evidence="3">
    <location>
        <position position="55"/>
    </location>
</feature>
<evidence type="ECO:0000313" key="8">
    <source>
        <dbReference type="Proteomes" id="UP000835052"/>
    </source>
</evidence>
<feature type="binding site" evidence="4">
    <location>
        <position position="136"/>
    </location>
    <ligand>
        <name>3'-phosphoadenylyl sulfate</name>
        <dbReference type="ChEBI" id="CHEBI:58339"/>
    </ligand>
</feature>
<keyword evidence="8" id="KW-1185">Reference proteome</keyword>
<evidence type="ECO:0000256" key="5">
    <source>
        <dbReference type="PIRSR" id="PIRSR637359-3"/>
    </source>
</evidence>
<keyword evidence="5" id="KW-1015">Disulfide bond</keyword>
<evidence type="ECO:0000259" key="6">
    <source>
        <dbReference type="Pfam" id="PF00685"/>
    </source>
</evidence>
<proteinExistence type="predicted"/>
<evidence type="ECO:0000256" key="4">
    <source>
        <dbReference type="PIRSR" id="PIRSR637359-2"/>
    </source>
</evidence>
<dbReference type="EMBL" id="CAJGYM010000057">
    <property type="protein sequence ID" value="CAD6195548.1"/>
    <property type="molecule type" value="Genomic_DNA"/>
</dbReference>
<dbReference type="InterPro" id="IPR000863">
    <property type="entry name" value="Sulfotransferase_dom"/>
</dbReference>